<proteinExistence type="predicted"/>
<organism evidence="1 2">
    <name type="scientific">Effrenium voratum</name>
    <dbReference type="NCBI Taxonomy" id="2562239"/>
    <lineage>
        <taxon>Eukaryota</taxon>
        <taxon>Sar</taxon>
        <taxon>Alveolata</taxon>
        <taxon>Dinophyceae</taxon>
        <taxon>Suessiales</taxon>
        <taxon>Symbiodiniaceae</taxon>
        <taxon>Effrenium</taxon>
    </lineage>
</organism>
<dbReference type="Proteomes" id="UP001178507">
    <property type="component" value="Unassembled WGS sequence"/>
</dbReference>
<feature type="non-terminal residue" evidence="1">
    <location>
        <position position="1"/>
    </location>
</feature>
<evidence type="ECO:0000313" key="2">
    <source>
        <dbReference type="Proteomes" id="UP001178507"/>
    </source>
</evidence>
<dbReference type="AlphaFoldDB" id="A0AA36J5X9"/>
<keyword evidence="2" id="KW-1185">Reference proteome</keyword>
<comment type="caution">
    <text evidence="1">The sequence shown here is derived from an EMBL/GenBank/DDBJ whole genome shotgun (WGS) entry which is preliminary data.</text>
</comment>
<dbReference type="EMBL" id="CAUJNA010003345">
    <property type="protein sequence ID" value="CAJ1399702.1"/>
    <property type="molecule type" value="Genomic_DNA"/>
</dbReference>
<protein>
    <submittedName>
        <fullName evidence="1">Uncharacterized protein</fullName>
    </submittedName>
</protein>
<accession>A0AA36J5X9</accession>
<reference evidence="1" key="1">
    <citation type="submission" date="2023-08" db="EMBL/GenBank/DDBJ databases">
        <authorList>
            <person name="Chen Y."/>
            <person name="Shah S."/>
            <person name="Dougan E. K."/>
            <person name="Thang M."/>
            <person name="Chan C."/>
        </authorList>
    </citation>
    <scope>NUCLEOTIDE SEQUENCE</scope>
</reference>
<name>A0AA36J5X9_9DINO</name>
<gene>
    <name evidence="1" type="ORF">EVOR1521_LOCUS23193</name>
</gene>
<evidence type="ECO:0000313" key="1">
    <source>
        <dbReference type="EMBL" id="CAJ1399702.1"/>
    </source>
</evidence>
<sequence>LAASGDLLELAPDRGLGFWDDLPEPKLCSVFLTVVAAARMALEVAKENRTQMHPTEWAVWQYHLDNCPEIQDEHMPRHFEVNEDDPAARDFFVALNHVVFSKVLADACDCLLLEIQKWVGELEAEKKDVEAVLRTVNSEYFRAEGRFYRCRLKFRQKDYYCRHHGFGDFPSRC</sequence>